<dbReference type="NCBIfam" id="TIGR00172">
    <property type="entry name" value="maf"/>
    <property type="match status" value="1"/>
</dbReference>
<keyword evidence="4" id="KW-0963">Cytoplasm</keyword>
<dbReference type="HAMAP" id="MF_00528">
    <property type="entry name" value="Maf"/>
    <property type="match status" value="1"/>
</dbReference>
<comment type="function">
    <text evidence="4">Nucleoside triphosphate pyrophosphatase. May have a dual role in cell division arrest and in preventing the incorporation of modified nucleotides into cellular nucleic acids.</text>
</comment>
<reference evidence="5 6" key="1">
    <citation type="journal article" date="2019" name="Int. J. Syst. Evol. Microbiol.">
        <title>The Global Catalogue of Microorganisms (GCM) 10K type strain sequencing project: providing services to taxonomists for standard genome sequencing and annotation.</title>
        <authorList>
            <consortium name="The Broad Institute Genomics Platform"/>
            <consortium name="The Broad Institute Genome Sequencing Center for Infectious Disease"/>
            <person name="Wu L."/>
            <person name="Ma J."/>
        </authorList>
    </citation>
    <scope>NUCLEOTIDE SEQUENCE [LARGE SCALE GENOMIC DNA]</scope>
    <source>
        <strain evidence="5 6">JCM 13476</strain>
    </source>
</reference>
<dbReference type="Gene3D" id="3.90.950.10">
    <property type="match status" value="1"/>
</dbReference>
<dbReference type="PANTHER" id="PTHR43213">
    <property type="entry name" value="BIFUNCTIONAL DTTP/UTP PYROPHOSPHATASE/METHYLTRANSFERASE PROTEIN-RELATED"/>
    <property type="match status" value="1"/>
</dbReference>
<dbReference type="EMBL" id="BAAAEJ010000003">
    <property type="protein sequence ID" value="GAA0381117.1"/>
    <property type="molecule type" value="Genomic_DNA"/>
</dbReference>
<evidence type="ECO:0000256" key="2">
    <source>
        <dbReference type="ARBA" id="ARBA00022801"/>
    </source>
</evidence>
<evidence type="ECO:0000256" key="4">
    <source>
        <dbReference type="HAMAP-Rule" id="MF_00528"/>
    </source>
</evidence>
<dbReference type="SUPFAM" id="SSF52972">
    <property type="entry name" value="ITPase-like"/>
    <property type="match status" value="1"/>
</dbReference>
<name>A0ABN0Y2N9_9CAUL</name>
<keyword evidence="6" id="KW-1185">Reference proteome</keyword>
<dbReference type="RefSeq" id="WP_167175647.1">
    <property type="nucleotide sequence ID" value="NZ_BAAAEJ010000003.1"/>
</dbReference>
<evidence type="ECO:0000256" key="1">
    <source>
        <dbReference type="ARBA" id="ARBA00001968"/>
    </source>
</evidence>
<comment type="catalytic activity">
    <reaction evidence="4">
        <text>a 2'-deoxyribonucleoside 5'-triphosphate + H2O = a 2'-deoxyribonucleoside 5'-phosphate + diphosphate + H(+)</text>
        <dbReference type="Rhea" id="RHEA:44644"/>
        <dbReference type="ChEBI" id="CHEBI:15377"/>
        <dbReference type="ChEBI" id="CHEBI:15378"/>
        <dbReference type="ChEBI" id="CHEBI:33019"/>
        <dbReference type="ChEBI" id="CHEBI:61560"/>
        <dbReference type="ChEBI" id="CHEBI:65317"/>
        <dbReference type="EC" id="3.6.1.9"/>
    </reaction>
</comment>
<comment type="caution">
    <text evidence="5">The sequence shown here is derived from an EMBL/GenBank/DDBJ whole genome shotgun (WGS) entry which is preliminary data.</text>
</comment>
<evidence type="ECO:0000313" key="5">
    <source>
        <dbReference type="EMBL" id="GAA0381117.1"/>
    </source>
</evidence>
<evidence type="ECO:0000256" key="3">
    <source>
        <dbReference type="ARBA" id="ARBA00023080"/>
    </source>
</evidence>
<dbReference type="InterPro" id="IPR003697">
    <property type="entry name" value="Maf-like"/>
</dbReference>
<comment type="caution">
    <text evidence="4">Lacks conserved residue(s) required for the propagation of feature annotation.</text>
</comment>
<dbReference type="CDD" id="cd00555">
    <property type="entry name" value="Maf"/>
    <property type="match status" value="1"/>
</dbReference>
<dbReference type="InterPro" id="IPR029001">
    <property type="entry name" value="ITPase-like_fam"/>
</dbReference>
<proteinExistence type="inferred from homology"/>
<comment type="similarity">
    <text evidence="4">Belongs to the Maf family.</text>
</comment>
<dbReference type="PIRSF" id="PIRSF006305">
    <property type="entry name" value="Maf"/>
    <property type="match status" value="1"/>
</dbReference>
<dbReference type="Proteomes" id="UP001500791">
    <property type="component" value="Unassembled WGS sequence"/>
</dbReference>
<comment type="cofactor">
    <cofactor evidence="1 4">
        <name>a divalent metal cation</name>
        <dbReference type="ChEBI" id="CHEBI:60240"/>
    </cofactor>
</comment>
<organism evidence="5 6">
    <name type="scientific">Brevundimonas terrae</name>
    <dbReference type="NCBI Taxonomy" id="363631"/>
    <lineage>
        <taxon>Bacteria</taxon>
        <taxon>Pseudomonadati</taxon>
        <taxon>Pseudomonadota</taxon>
        <taxon>Alphaproteobacteria</taxon>
        <taxon>Caulobacterales</taxon>
        <taxon>Caulobacteraceae</taxon>
        <taxon>Brevundimonas</taxon>
    </lineage>
</organism>
<evidence type="ECO:0000313" key="6">
    <source>
        <dbReference type="Proteomes" id="UP001500791"/>
    </source>
</evidence>
<comment type="subcellular location">
    <subcellularLocation>
        <location evidence="4">Cytoplasm</location>
    </subcellularLocation>
</comment>
<keyword evidence="2 4" id="KW-0378">Hydrolase</keyword>
<accession>A0ABN0Y2N9</accession>
<dbReference type="PANTHER" id="PTHR43213:SF5">
    <property type="entry name" value="BIFUNCTIONAL DTTP_UTP PYROPHOSPHATASE_METHYLTRANSFERASE PROTEIN-RELATED"/>
    <property type="match status" value="1"/>
</dbReference>
<feature type="active site" description="Proton acceptor" evidence="4">
    <location>
        <position position="73"/>
    </location>
</feature>
<protein>
    <recommendedName>
        <fullName evidence="4">Nucleoside triphosphate pyrophosphatase</fullName>
        <ecNumber evidence="4">3.6.1.9</ecNumber>
    </recommendedName>
    <alternativeName>
        <fullName evidence="4">Nucleotide pyrophosphatase</fullName>
        <shortName evidence="4">Nucleotide PPase</shortName>
    </alternativeName>
</protein>
<comment type="catalytic activity">
    <reaction evidence="4">
        <text>a ribonucleoside 5'-triphosphate + H2O = a ribonucleoside 5'-phosphate + diphosphate + H(+)</text>
        <dbReference type="Rhea" id="RHEA:23996"/>
        <dbReference type="ChEBI" id="CHEBI:15377"/>
        <dbReference type="ChEBI" id="CHEBI:15378"/>
        <dbReference type="ChEBI" id="CHEBI:33019"/>
        <dbReference type="ChEBI" id="CHEBI:58043"/>
        <dbReference type="ChEBI" id="CHEBI:61557"/>
        <dbReference type="EC" id="3.6.1.9"/>
    </reaction>
</comment>
<gene>
    <name evidence="5" type="ORF">GCM10009093_05130</name>
</gene>
<sequence length="196" mass="20921">MSLTRLILASKSAARREVLANAGVSFDIQVAGIDEDALKLPGVDARDLAIELAKAKALAVSVEHPDAVVLGADQTLAFDGGLVSKASSLEAAKARLADMRGKPHQLHSGVALAKGGQILWADADTAHMCVRDFSDAFLDTYIATEGDELLHCVGSYRLEGMGSQLFDKVDGDYFTVLGMPLWLVLEQLRRFGALPK</sequence>
<keyword evidence="3 4" id="KW-0546">Nucleotide metabolism</keyword>
<dbReference type="Pfam" id="PF02545">
    <property type="entry name" value="Maf"/>
    <property type="match status" value="1"/>
</dbReference>
<dbReference type="EC" id="3.6.1.9" evidence="4"/>